<dbReference type="SUPFAM" id="SSF52172">
    <property type="entry name" value="CheY-like"/>
    <property type="match status" value="1"/>
</dbReference>
<dbReference type="InterPro" id="IPR011006">
    <property type="entry name" value="CheY-like_superfamily"/>
</dbReference>
<dbReference type="RefSeq" id="WP_420245553.1">
    <property type="nucleotide sequence ID" value="NZ_BOPV01000001.1"/>
</dbReference>
<evidence type="ECO:0000256" key="2">
    <source>
        <dbReference type="PROSITE-ProRule" id="PRU00169"/>
    </source>
</evidence>
<dbReference type="Gene3D" id="3.40.50.2300">
    <property type="match status" value="1"/>
</dbReference>
<dbReference type="PANTHER" id="PTHR44591">
    <property type="entry name" value="STRESS RESPONSE REGULATOR PROTEIN 1"/>
    <property type="match status" value="1"/>
</dbReference>
<feature type="domain" description="Response regulatory" evidence="3">
    <location>
        <begin position="12"/>
        <end position="128"/>
    </location>
</feature>
<accession>A0A8S8XLA3</accession>
<proteinExistence type="predicted"/>
<feature type="modified residue" description="4-aspartylphosphate" evidence="2">
    <location>
        <position position="61"/>
    </location>
</feature>
<dbReference type="EMBL" id="BOPV01000001">
    <property type="protein sequence ID" value="GIL41875.1"/>
    <property type="molecule type" value="Genomic_DNA"/>
</dbReference>
<dbReference type="GO" id="GO:0000160">
    <property type="term" value="P:phosphorelay signal transduction system"/>
    <property type="evidence" value="ECO:0007669"/>
    <property type="project" value="InterPro"/>
</dbReference>
<dbReference type="SMART" id="SM00448">
    <property type="entry name" value="REC"/>
    <property type="match status" value="1"/>
</dbReference>
<keyword evidence="1 2" id="KW-0597">Phosphoprotein</keyword>
<dbReference type="Proteomes" id="UP000681075">
    <property type="component" value="Unassembled WGS sequence"/>
</dbReference>
<reference evidence="4" key="1">
    <citation type="submission" date="2021-02" db="EMBL/GenBank/DDBJ databases">
        <title>Genome sequence of Rhodospirillales sp. strain TMPK1 isolated from soil.</title>
        <authorList>
            <person name="Nakai R."/>
            <person name="Kusada H."/>
            <person name="Tamaki H."/>
        </authorList>
    </citation>
    <scope>NUCLEOTIDE SEQUENCE</scope>
    <source>
        <strain evidence="4">TMPK1</strain>
    </source>
</reference>
<evidence type="ECO:0000313" key="5">
    <source>
        <dbReference type="Proteomes" id="UP000681075"/>
    </source>
</evidence>
<keyword evidence="5" id="KW-1185">Reference proteome</keyword>
<comment type="caution">
    <text evidence="4">The sequence shown here is derived from an EMBL/GenBank/DDBJ whole genome shotgun (WGS) entry which is preliminary data.</text>
</comment>
<evidence type="ECO:0000259" key="3">
    <source>
        <dbReference type="PROSITE" id="PS50110"/>
    </source>
</evidence>
<gene>
    <name evidence="4" type="ORF">TMPK1_41120</name>
</gene>
<name>A0A8S8XLA3_9PROT</name>
<evidence type="ECO:0000313" key="4">
    <source>
        <dbReference type="EMBL" id="GIL41875.1"/>
    </source>
</evidence>
<sequence>MNTNVTGEQRPTVLIVEDSDLQNRMYQAIFRQLDIRSVRAGTKREALALARQTMPALIIMDINLPDGTGIEATREIRAIEGLDKVPIIAVTTRLSTNQESTLREAGFTEFRSKPIDVADFGDLVKRQLAGVAT</sequence>
<dbReference type="Pfam" id="PF00072">
    <property type="entry name" value="Response_reg"/>
    <property type="match status" value="1"/>
</dbReference>
<protein>
    <submittedName>
        <fullName evidence="4">Response regulator</fullName>
    </submittedName>
</protein>
<evidence type="ECO:0000256" key="1">
    <source>
        <dbReference type="ARBA" id="ARBA00022553"/>
    </source>
</evidence>
<dbReference type="PANTHER" id="PTHR44591:SF3">
    <property type="entry name" value="RESPONSE REGULATORY DOMAIN-CONTAINING PROTEIN"/>
    <property type="match status" value="1"/>
</dbReference>
<organism evidence="4 5">
    <name type="scientific">Roseiterribacter gracilis</name>
    <dbReference type="NCBI Taxonomy" id="2812848"/>
    <lineage>
        <taxon>Bacteria</taxon>
        <taxon>Pseudomonadati</taxon>
        <taxon>Pseudomonadota</taxon>
        <taxon>Alphaproteobacteria</taxon>
        <taxon>Rhodospirillales</taxon>
        <taxon>Roseiterribacteraceae</taxon>
        <taxon>Roseiterribacter</taxon>
    </lineage>
</organism>
<dbReference type="InterPro" id="IPR001789">
    <property type="entry name" value="Sig_transdc_resp-reg_receiver"/>
</dbReference>
<dbReference type="AlphaFoldDB" id="A0A8S8XLA3"/>
<dbReference type="InterPro" id="IPR050595">
    <property type="entry name" value="Bact_response_regulator"/>
</dbReference>
<dbReference type="PROSITE" id="PS50110">
    <property type="entry name" value="RESPONSE_REGULATORY"/>
    <property type="match status" value="1"/>
</dbReference>